<name>A0A9N9IFU3_9GLOM</name>
<evidence type="ECO:0000256" key="1">
    <source>
        <dbReference type="SAM" id="MobiDB-lite"/>
    </source>
</evidence>
<feature type="non-terminal residue" evidence="2">
    <location>
        <position position="1"/>
    </location>
</feature>
<comment type="caution">
    <text evidence="2">The sequence shown here is derived from an EMBL/GenBank/DDBJ whole genome shotgun (WGS) entry which is preliminary data.</text>
</comment>
<reference evidence="2" key="1">
    <citation type="submission" date="2021-06" db="EMBL/GenBank/DDBJ databases">
        <authorList>
            <person name="Kallberg Y."/>
            <person name="Tangrot J."/>
            <person name="Rosling A."/>
        </authorList>
    </citation>
    <scope>NUCLEOTIDE SEQUENCE</scope>
    <source>
        <strain evidence="2">FL130A</strain>
    </source>
</reference>
<gene>
    <name evidence="2" type="ORF">ALEPTO_LOCUS12655</name>
</gene>
<dbReference type="Proteomes" id="UP000789508">
    <property type="component" value="Unassembled WGS sequence"/>
</dbReference>
<feature type="compositionally biased region" description="Low complexity" evidence="1">
    <location>
        <begin position="20"/>
        <end position="30"/>
    </location>
</feature>
<organism evidence="2 3">
    <name type="scientific">Ambispora leptoticha</name>
    <dbReference type="NCBI Taxonomy" id="144679"/>
    <lineage>
        <taxon>Eukaryota</taxon>
        <taxon>Fungi</taxon>
        <taxon>Fungi incertae sedis</taxon>
        <taxon>Mucoromycota</taxon>
        <taxon>Glomeromycotina</taxon>
        <taxon>Glomeromycetes</taxon>
        <taxon>Archaeosporales</taxon>
        <taxon>Ambisporaceae</taxon>
        <taxon>Ambispora</taxon>
    </lineage>
</organism>
<sequence>NKVDNTNNEDNSFTDKSIQNDNFNNNSSSDKGLQNYSFNNEKIIFRRKIIMLV</sequence>
<protein>
    <submittedName>
        <fullName evidence="2">1718_t:CDS:1</fullName>
    </submittedName>
</protein>
<keyword evidence="3" id="KW-1185">Reference proteome</keyword>
<dbReference type="AlphaFoldDB" id="A0A9N9IFU3"/>
<proteinExistence type="predicted"/>
<feature type="region of interest" description="Disordered" evidence="1">
    <location>
        <begin position="1"/>
        <end position="34"/>
    </location>
</feature>
<feature type="compositionally biased region" description="Polar residues" evidence="1">
    <location>
        <begin position="1"/>
        <end position="19"/>
    </location>
</feature>
<evidence type="ECO:0000313" key="2">
    <source>
        <dbReference type="EMBL" id="CAG8731917.1"/>
    </source>
</evidence>
<dbReference type="EMBL" id="CAJVPS010030897">
    <property type="protein sequence ID" value="CAG8731917.1"/>
    <property type="molecule type" value="Genomic_DNA"/>
</dbReference>
<evidence type="ECO:0000313" key="3">
    <source>
        <dbReference type="Proteomes" id="UP000789508"/>
    </source>
</evidence>
<accession>A0A9N9IFU3</accession>